<dbReference type="SUPFAM" id="SSF48208">
    <property type="entry name" value="Six-hairpin glycosidases"/>
    <property type="match status" value="1"/>
</dbReference>
<evidence type="ECO:0008006" key="8">
    <source>
        <dbReference type="Google" id="ProtNLM"/>
    </source>
</evidence>
<dbReference type="Proteomes" id="UP000538666">
    <property type="component" value="Unassembled WGS sequence"/>
</dbReference>
<name>A0A841K8K1_9BACT</name>
<dbReference type="InterPro" id="IPR001701">
    <property type="entry name" value="Glyco_hydro_9"/>
</dbReference>
<evidence type="ECO:0000313" key="6">
    <source>
        <dbReference type="EMBL" id="MBB6146614.1"/>
    </source>
</evidence>
<evidence type="ECO:0000313" key="7">
    <source>
        <dbReference type="Proteomes" id="UP000538666"/>
    </source>
</evidence>
<dbReference type="InterPro" id="IPR012341">
    <property type="entry name" value="6hp_glycosidase-like_sf"/>
</dbReference>
<comment type="caution">
    <text evidence="6">The sequence shown here is derived from an EMBL/GenBank/DDBJ whole genome shotgun (WGS) entry which is preliminary data.</text>
</comment>
<dbReference type="Gene3D" id="1.50.10.10">
    <property type="match status" value="1"/>
</dbReference>
<accession>A0A841K8K1</accession>
<dbReference type="InterPro" id="IPR013783">
    <property type="entry name" value="Ig-like_fold"/>
</dbReference>
<feature type="domain" description="Cellulase Ig-like" evidence="5">
    <location>
        <begin position="244"/>
        <end position="316"/>
    </location>
</feature>
<proteinExistence type="inferred from homology"/>
<dbReference type="EMBL" id="JACHEK010000010">
    <property type="protein sequence ID" value="MBB6146614.1"/>
    <property type="molecule type" value="Genomic_DNA"/>
</dbReference>
<comment type="similarity">
    <text evidence="1">Belongs to the glycosyl hydrolase 9 (cellulase E) family.</text>
</comment>
<evidence type="ECO:0000256" key="3">
    <source>
        <dbReference type="ARBA" id="ARBA00023326"/>
    </source>
</evidence>
<dbReference type="Gene3D" id="2.60.40.10">
    <property type="entry name" value="Immunoglobulins"/>
    <property type="match status" value="1"/>
</dbReference>
<dbReference type="GO" id="GO:0000272">
    <property type="term" value="P:polysaccharide catabolic process"/>
    <property type="evidence" value="ECO:0007669"/>
    <property type="project" value="UniProtKB-KW"/>
</dbReference>
<sequence>MNRGLLRRKINPRQAGLSGLLAFGVLLGGVCQRLSAEDGSPRQPMQAKLEDGAEYRWLNKKVLDSRVLDNMEDISTWSFKGEGDMALSDEYKKDGQHSLRIRSTFSVARVDGGGEWEDLIATRKFPSEDWRKYNRISLWVYADVAGAPALAASLTLHNEGAHILPDQYNEGRNESLLLNNHAWTHLVWEIAPLDRDKVTAIDFAYSLPKMFPDPGDHTTLYIDQLELQTVDPDHVEGWDVAAGKIAFSHSGYTVGASKSAIASDLTAREFSVIDEHTGKVILTRPVEEKTASLGKYQVLDFSELRHPGTYRIRAGSKLTRPFRIGDDAWSDSTWKALNFMYSERCGTVIPGIHGICHQDDYSIHGDKRIVVNGGYHDAGDLTATGNVTGMTYALFSYVDRLQQQQEDPALRNRLTEEAKWGLAWILKTSFGDGYRTTGQLISYWTNGIMGDADDRFGQAVNDPEWNFRVAAVESLAARVLKDSDPELANRSLATAKDDWKYAVEGLKKAAPKPEVYGAQDELERISFGAIASVGLFRATGEQQYADEAMLLGNLILQSQERKLQPWSVPITGYFYTSPERKNLFHRFHIGQEEQPLIALSELCRAFPDNPSWIKWYSAIVLHSQYYQQAVARLDAPYDVLPAGIYSESEVRLLPNSEEWRPLRASDRNSYLEQVHTGLHLGGDYYLRRFPVWFNFRGNSSVLLSETKALSAAAQIRNNLDADDLAQKQAQWLTGRNPFSASIMYGEGYDWTPLYSVRSGQLVGALPVGVETRGNSDAPYWPTQICWTYKEVWTQPVGEWIWLMRDLNGSAVVRGMTDKGNHDPVVVRNSHTGFSKSVTASDGAFRILLPQGNYTVQHGTTHTTLTAISGKTYDLELRHDKALDFTVTTQAEDPGDVTLRVSTRGVGQHRLSIRADNLAFKEAEQQAVNLSTQTSGEVVWHAHIVSADTPWVAVIVPDDKLDGRKEVTGVSH</sequence>
<evidence type="ECO:0000259" key="4">
    <source>
        <dbReference type="Pfam" id="PF00759"/>
    </source>
</evidence>
<feature type="domain" description="Glycoside hydrolase family 9" evidence="4">
    <location>
        <begin position="333"/>
        <end position="748"/>
    </location>
</feature>
<gene>
    <name evidence="6" type="ORF">HNQ77_004593</name>
</gene>
<evidence type="ECO:0000256" key="1">
    <source>
        <dbReference type="ARBA" id="ARBA00007072"/>
    </source>
</evidence>
<dbReference type="InterPro" id="IPR008928">
    <property type="entry name" value="6-hairpin_glycosidase_sf"/>
</dbReference>
<dbReference type="Pfam" id="PF00759">
    <property type="entry name" value="Glyco_hydro_9"/>
    <property type="match status" value="1"/>
</dbReference>
<dbReference type="Pfam" id="PF02927">
    <property type="entry name" value="CelD_N"/>
    <property type="match status" value="1"/>
</dbReference>
<dbReference type="Gene3D" id="2.60.120.260">
    <property type="entry name" value="Galactose-binding domain-like"/>
    <property type="match status" value="1"/>
</dbReference>
<dbReference type="SUPFAM" id="SSF81296">
    <property type="entry name" value="E set domains"/>
    <property type="match status" value="1"/>
</dbReference>
<dbReference type="GO" id="GO:0008810">
    <property type="term" value="F:cellulase activity"/>
    <property type="evidence" value="ECO:0007669"/>
    <property type="project" value="InterPro"/>
</dbReference>
<dbReference type="InterPro" id="IPR014756">
    <property type="entry name" value="Ig_E-set"/>
</dbReference>
<dbReference type="OrthoDB" id="9758662at2"/>
<evidence type="ECO:0000259" key="5">
    <source>
        <dbReference type="Pfam" id="PF02927"/>
    </source>
</evidence>
<dbReference type="AlphaFoldDB" id="A0A841K8K1"/>
<keyword evidence="7" id="KW-1185">Reference proteome</keyword>
<dbReference type="RefSeq" id="WP_050060351.1">
    <property type="nucleotide sequence ID" value="NZ_JACHEK010000010.1"/>
</dbReference>
<organism evidence="6 7">
    <name type="scientific">Silvibacterium bohemicum</name>
    <dbReference type="NCBI Taxonomy" id="1577686"/>
    <lineage>
        <taxon>Bacteria</taxon>
        <taxon>Pseudomonadati</taxon>
        <taxon>Acidobacteriota</taxon>
        <taxon>Terriglobia</taxon>
        <taxon>Terriglobales</taxon>
        <taxon>Acidobacteriaceae</taxon>
        <taxon>Silvibacterium</taxon>
    </lineage>
</organism>
<keyword evidence="2" id="KW-0119">Carbohydrate metabolism</keyword>
<dbReference type="InterPro" id="IPR004197">
    <property type="entry name" value="Cellulase_Ig-like"/>
</dbReference>
<keyword evidence="3" id="KW-0624">Polysaccharide degradation</keyword>
<evidence type="ECO:0000256" key="2">
    <source>
        <dbReference type="ARBA" id="ARBA00023277"/>
    </source>
</evidence>
<protein>
    <recommendedName>
        <fullName evidence="8">Cellulase Ig-like domain-containing protein</fullName>
    </recommendedName>
</protein>
<reference evidence="6 7" key="1">
    <citation type="submission" date="2020-08" db="EMBL/GenBank/DDBJ databases">
        <title>Genomic Encyclopedia of Type Strains, Phase IV (KMG-IV): sequencing the most valuable type-strain genomes for metagenomic binning, comparative biology and taxonomic classification.</title>
        <authorList>
            <person name="Goeker M."/>
        </authorList>
    </citation>
    <scope>NUCLEOTIDE SEQUENCE [LARGE SCALE GENOMIC DNA]</scope>
    <source>
        <strain evidence="6 7">DSM 103733</strain>
    </source>
</reference>
<dbReference type="CDD" id="cd02850">
    <property type="entry name" value="E_set_Cellulase_N"/>
    <property type="match status" value="1"/>
</dbReference>